<dbReference type="InterPro" id="IPR029044">
    <property type="entry name" value="Nucleotide-diphossugar_trans"/>
</dbReference>
<sequence>MTKAISALTLAAGASNRMPNKIKQLLPWDNTTLLGNTIHQVSPLVDAVHVVLGAYADEIRPTLSKQVIAHVNPNWESGMGASIAYGVSQILKNEKVPDAILILVPDQPLMDTMHFDKLKETYLKNENVNLVATHYGNQRHGVPAIFDHSLFSELQSLRKDFGAKKIIQNHLSVAKLIPGNGKEIDVDTYESYLQLIKDTSKGSSI</sequence>
<accession>A0A2T0MBX3</accession>
<dbReference type="EMBL" id="PVYX01000002">
    <property type="protein sequence ID" value="PRX54998.1"/>
    <property type="molecule type" value="Genomic_DNA"/>
</dbReference>
<dbReference type="Gene3D" id="3.90.550.10">
    <property type="entry name" value="Spore Coat Polysaccharide Biosynthesis Protein SpsA, Chain A"/>
    <property type="match status" value="1"/>
</dbReference>
<keyword evidence="2" id="KW-0548">Nucleotidyltransferase</keyword>
<evidence type="ECO:0000313" key="3">
    <source>
        <dbReference type="Proteomes" id="UP000237640"/>
    </source>
</evidence>
<comment type="caution">
    <text evidence="2">The sequence shown here is derived from an EMBL/GenBank/DDBJ whole genome shotgun (WGS) entry which is preliminary data.</text>
</comment>
<keyword evidence="3" id="KW-1185">Reference proteome</keyword>
<feature type="domain" description="MobA-like NTP transferase" evidence="1">
    <location>
        <begin position="8"/>
        <end position="170"/>
    </location>
</feature>
<dbReference type="SUPFAM" id="SSF53448">
    <property type="entry name" value="Nucleotide-diphospho-sugar transferases"/>
    <property type="match status" value="1"/>
</dbReference>
<dbReference type="Proteomes" id="UP000237640">
    <property type="component" value="Unassembled WGS sequence"/>
</dbReference>
<evidence type="ECO:0000259" key="1">
    <source>
        <dbReference type="Pfam" id="PF12804"/>
    </source>
</evidence>
<gene>
    <name evidence="2" type="ORF">CLV81_3404</name>
</gene>
<proteinExistence type="predicted"/>
<dbReference type="OrthoDB" id="9779263at2"/>
<dbReference type="Pfam" id="PF12804">
    <property type="entry name" value="NTP_transf_3"/>
    <property type="match status" value="1"/>
</dbReference>
<organism evidence="2 3">
    <name type="scientific">Flagellimonas meridianipacifica</name>
    <dbReference type="NCBI Taxonomy" id="1080225"/>
    <lineage>
        <taxon>Bacteria</taxon>
        <taxon>Pseudomonadati</taxon>
        <taxon>Bacteroidota</taxon>
        <taxon>Flavobacteriia</taxon>
        <taxon>Flavobacteriales</taxon>
        <taxon>Flavobacteriaceae</taxon>
        <taxon>Flagellimonas</taxon>
    </lineage>
</organism>
<dbReference type="RefSeq" id="WP_106146544.1">
    <property type="nucleotide sequence ID" value="NZ_PVYX01000002.1"/>
</dbReference>
<dbReference type="PANTHER" id="PTHR43777:SF1">
    <property type="entry name" value="MOLYBDENUM COFACTOR CYTIDYLYLTRANSFERASE"/>
    <property type="match status" value="1"/>
</dbReference>
<dbReference type="InterPro" id="IPR025877">
    <property type="entry name" value="MobA-like_NTP_Trfase"/>
</dbReference>
<dbReference type="GO" id="GO:0016779">
    <property type="term" value="F:nucleotidyltransferase activity"/>
    <property type="evidence" value="ECO:0007669"/>
    <property type="project" value="UniProtKB-KW"/>
</dbReference>
<name>A0A2T0MBX3_9FLAO</name>
<dbReference type="PANTHER" id="PTHR43777">
    <property type="entry name" value="MOLYBDENUM COFACTOR CYTIDYLYLTRANSFERASE"/>
    <property type="match status" value="1"/>
</dbReference>
<protein>
    <submittedName>
        <fullName evidence="2">Molybdenum cofactor cytidylyltransferase</fullName>
    </submittedName>
</protein>
<dbReference type="AlphaFoldDB" id="A0A2T0MBX3"/>
<dbReference type="CDD" id="cd04182">
    <property type="entry name" value="GT_2_like_f"/>
    <property type="match status" value="1"/>
</dbReference>
<keyword evidence="2" id="KW-0808">Transferase</keyword>
<reference evidence="2 3" key="1">
    <citation type="submission" date="2018-03" db="EMBL/GenBank/DDBJ databases">
        <title>Genomic Encyclopedia of Archaeal and Bacterial Type Strains, Phase II (KMG-II): from individual species to whole genera.</title>
        <authorList>
            <person name="Goeker M."/>
        </authorList>
    </citation>
    <scope>NUCLEOTIDE SEQUENCE [LARGE SCALE GENOMIC DNA]</scope>
    <source>
        <strain evidence="2 3">DSM 25027</strain>
    </source>
</reference>
<evidence type="ECO:0000313" key="2">
    <source>
        <dbReference type="EMBL" id="PRX54998.1"/>
    </source>
</evidence>